<name>A0A5J9UCX1_9POAL</name>
<dbReference type="InterPro" id="IPR010255">
    <property type="entry name" value="Haem_peroxidase_sf"/>
</dbReference>
<dbReference type="GO" id="GO:0140825">
    <property type="term" value="F:lactoperoxidase activity"/>
    <property type="evidence" value="ECO:0007669"/>
    <property type="project" value="UniProtKB-EC"/>
</dbReference>
<dbReference type="Proteomes" id="UP000324897">
    <property type="component" value="Unassembled WGS sequence"/>
</dbReference>
<feature type="non-terminal residue" evidence="16">
    <location>
        <position position="1"/>
    </location>
</feature>
<comment type="cofactor">
    <cofactor evidence="2">
        <name>heme b</name>
        <dbReference type="ChEBI" id="CHEBI:60344"/>
    </cofactor>
</comment>
<dbReference type="GO" id="GO:0046872">
    <property type="term" value="F:metal ion binding"/>
    <property type="evidence" value="ECO:0007669"/>
    <property type="project" value="UniProtKB-KW"/>
</dbReference>
<evidence type="ECO:0000256" key="2">
    <source>
        <dbReference type="ARBA" id="ARBA00001970"/>
    </source>
</evidence>
<reference evidence="16 17" key="1">
    <citation type="journal article" date="2019" name="Sci. Rep.">
        <title>A high-quality genome of Eragrostis curvula grass provides insights into Poaceae evolution and supports new strategies to enhance forage quality.</title>
        <authorList>
            <person name="Carballo J."/>
            <person name="Santos B.A.C.M."/>
            <person name="Zappacosta D."/>
            <person name="Garbus I."/>
            <person name="Selva J.P."/>
            <person name="Gallo C.A."/>
            <person name="Diaz A."/>
            <person name="Albertini E."/>
            <person name="Caccamo M."/>
            <person name="Echenique V."/>
        </authorList>
    </citation>
    <scope>NUCLEOTIDE SEQUENCE [LARGE SCALE GENOMIC DNA]</scope>
    <source>
        <strain evidence="17">cv. Victoria</strain>
        <tissue evidence="16">Leaf</tissue>
    </source>
</reference>
<sequence length="82" mass="8840">MGRARTGHASRPVVLPVLLSCIVLFSVATTGAAQLQVGFYNSTCPTAERLIRNVVLAAIRRDPGNGPGLVRMFFHDCFVRVA</sequence>
<comment type="catalytic activity">
    <reaction evidence="1">
        <text>2 a phenolic donor + H2O2 = 2 a phenolic radical donor + 2 H2O</text>
        <dbReference type="Rhea" id="RHEA:56136"/>
        <dbReference type="ChEBI" id="CHEBI:15377"/>
        <dbReference type="ChEBI" id="CHEBI:16240"/>
        <dbReference type="ChEBI" id="CHEBI:139520"/>
        <dbReference type="ChEBI" id="CHEBI:139521"/>
        <dbReference type="EC" id="1.11.1.7"/>
    </reaction>
</comment>
<dbReference type="AlphaFoldDB" id="A0A5J9UCX1"/>
<evidence type="ECO:0000313" key="17">
    <source>
        <dbReference type="Proteomes" id="UP000324897"/>
    </source>
</evidence>
<keyword evidence="9" id="KW-0408">Iron</keyword>
<evidence type="ECO:0000256" key="9">
    <source>
        <dbReference type="ARBA" id="ARBA00023004"/>
    </source>
</evidence>
<evidence type="ECO:0000256" key="7">
    <source>
        <dbReference type="ARBA" id="ARBA00022837"/>
    </source>
</evidence>
<dbReference type="SUPFAM" id="SSF48113">
    <property type="entry name" value="Heme-dependent peroxidases"/>
    <property type="match status" value="1"/>
</dbReference>
<feature type="binding site" evidence="12">
    <location>
        <position position="76"/>
    </location>
    <ligand>
        <name>Ca(2+)</name>
        <dbReference type="ChEBI" id="CHEBI:29108"/>
        <label>1</label>
    </ligand>
</feature>
<evidence type="ECO:0000256" key="10">
    <source>
        <dbReference type="ARBA" id="ARBA00023324"/>
    </source>
</evidence>
<organism evidence="16 17">
    <name type="scientific">Eragrostis curvula</name>
    <name type="common">weeping love grass</name>
    <dbReference type="NCBI Taxonomy" id="38414"/>
    <lineage>
        <taxon>Eukaryota</taxon>
        <taxon>Viridiplantae</taxon>
        <taxon>Streptophyta</taxon>
        <taxon>Embryophyta</taxon>
        <taxon>Tracheophyta</taxon>
        <taxon>Spermatophyta</taxon>
        <taxon>Magnoliopsida</taxon>
        <taxon>Liliopsida</taxon>
        <taxon>Poales</taxon>
        <taxon>Poaceae</taxon>
        <taxon>PACMAD clade</taxon>
        <taxon>Chloridoideae</taxon>
        <taxon>Eragrostideae</taxon>
        <taxon>Eragrostidinae</taxon>
        <taxon>Eragrostis</taxon>
    </lineage>
</organism>
<proteinExistence type="predicted"/>
<dbReference type="InterPro" id="IPR000823">
    <property type="entry name" value="Peroxidase_pln"/>
</dbReference>
<feature type="active site" description="Proton acceptor" evidence="11">
    <location>
        <position position="75"/>
    </location>
</feature>
<dbReference type="Gene3D" id="1.10.520.10">
    <property type="match status" value="1"/>
</dbReference>
<accession>A0A5J9UCX1</accession>
<feature type="domain" description="Plant heme peroxidase family profile" evidence="15">
    <location>
        <begin position="34"/>
        <end position="82"/>
    </location>
</feature>
<evidence type="ECO:0000256" key="4">
    <source>
        <dbReference type="ARBA" id="ARBA00022559"/>
    </source>
</evidence>
<evidence type="ECO:0000256" key="8">
    <source>
        <dbReference type="ARBA" id="ARBA00023002"/>
    </source>
</evidence>
<evidence type="ECO:0000256" key="11">
    <source>
        <dbReference type="PIRSR" id="PIRSR600823-1"/>
    </source>
</evidence>
<comment type="cofactor">
    <cofactor evidence="12">
        <name>Ca(2+)</name>
        <dbReference type="ChEBI" id="CHEBI:29108"/>
    </cofactor>
    <text evidence="12">Binds 2 calcium ions per subunit.</text>
</comment>
<evidence type="ECO:0000256" key="13">
    <source>
        <dbReference type="PIRSR" id="PIRSR600823-4"/>
    </source>
</evidence>
<keyword evidence="6 12" id="KW-0479">Metal-binding</keyword>
<keyword evidence="10" id="KW-0376">Hydrogen peroxide</keyword>
<keyword evidence="17" id="KW-1185">Reference proteome</keyword>
<evidence type="ECO:0000259" key="15">
    <source>
        <dbReference type="PROSITE" id="PS50873"/>
    </source>
</evidence>
<dbReference type="InterPro" id="IPR002016">
    <property type="entry name" value="Haem_peroxidase"/>
</dbReference>
<evidence type="ECO:0000256" key="14">
    <source>
        <dbReference type="SAM" id="SignalP"/>
    </source>
</evidence>
<keyword evidence="14" id="KW-0732">Signal</keyword>
<keyword evidence="7 12" id="KW-0106">Calcium</keyword>
<dbReference type="PRINTS" id="PR00461">
    <property type="entry name" value="PLPEROXIDASE"/>
</dbReference>
<dbReference type="EMBL" id="RWGY01000026">
    <property type="protein sequence ID" value="TVU21314.1"/>
    <property type="molecule type" value="Genomic_DNA"/>
</dbReference>
<keyword evidence="5" id="KW-0349">Heme</keyword>
<dbReference type="PROSITE" id="PS00436">
    <property type="entry name" value="PEROXIDASE_2"/>
    <property type="match status" value="1"/>
</dbReference>
<keyword evidence="8" id="KW-0560">Oxidoreductase</keyword>
<protein>
    <recommendedName>
        <fullName evidence="15">Plant heme peroxidase family profile domain-containing protein</fullName>
    </recommendedName>
</protein>
<evidence type="ECO:0000256" key="3">
    <source>
        <dbReference type="ARBA" id="ARBA00004613"/>
    </source>
</evidence>
<evidence type="ECO:0000313" key="16">
    <source>
        <dbReference type="EMBL" id="TVU21314.1"/>
    </source>
</evidence>
<feature type="site" description="Transition state stabilizer" evidence="13">
    <location>
        <position position="71"/>
    </location>
</feature>
<evidence type="ECO:0000256" key="6">
    <source>
        <dbReference type="ARBA" id="ARBA00022723"/>
    </source>
</evidence>
<feature type="chain" id="PRO_5023891311" description="Plant heme peroxidase family profile domain-containing protein" evidence="14">
    <location>
        <begin position="33"/>
        <end position="82"/>
    </location>
</feature>
<gene>
    <name evidence="16" type="ORF">EJB05_30942</name>
</gene>
<dbReference type="GO" id="GO:0006979">
    <property type="term" value="P:response to oxidative stress"/>
    <property type="evidence" value="ECO:0007669"/>
    <property type="project" value="InterPro"/>
</dbReference>
<feature type="binding site" evidence="12">
    <location>
        <position position="79"/>
    </location>
    <ligand>
        <name>Ca(2+)</name>
        <dbReference type="ChEBI" id="CHEBI:29108"/>
        <label>1</label>
    </ligand>
</feature>
<dbReference type="PROSITE" id="PS50873">
    <property type="entry name" value="PEROXIDASE_4"/>
    <property type="match status" value="1"/>
</dbReference>
<dbReference type="GO" id="GO:0020037">
    <property type="term" value="F:heme binding"/>
    <property type="evidence" value="ECO:0007669"/>
    <property type="project" value="InterPro"/>
</dbReference>
<evidence type="ECO:0000256" key="12">
    <source>
        <dbReference type="PIRSR" id="PIRSR600823-3"/>
    </source>
</evidence>
<dbReference type="Gramene" id="TVU21314">
    <property type="protein sequence ID" value="TVU21314"/>
    <property type="gene ID" value="EJB05_30942"/>
</dbReference>
<comment type="subcellular location">
    <subcellularLocation>
        <location evidence="3">Secreted</location>
    </subcellularLocation>
</comment>
<evidence type="ECO:0000256" key="5">
    <source>
        <dbReference type="ARBA" id="ARBA00022617"/>
    </source>
</evidence>
<dbReference type="OrthoDB" id="691099at2759"/>
<dbReference type="GO" id="GO:0042744">
    <property type="term" value="P:hydrogen peroxide catabolic process"/>
    <property type="evidence" value="ECO:0007669"/>
    <property type="project" value="UniProtKB-KW"/>
</dbReference>
<keyword evidence="4" id="KW-0575">Peroxidase</keyword>
<dbReference type="PANTHER" id="PTHR31235">
    <property type="entry name" value="PEROXIDASE 25-RELATED"/>
    <property type="match status" value="1"/>
</dbReference>
<evidence type="ECO:0000256" key="1">
    <source>
        <dbReference type="ARBA" id="ARBA00000189"/>
    </source>
</evidence>
<feature type="signal peptide" evidence="14">
    <location>
        <begin position="1"/>
        <end position="32"/>
    </location>
</feature>
<dbReference type="InterPro" id="IPR019794">
    <property type="entry name" value="Peroxidases_AS"/>
</dbReference>
<comment type="caution">
    <text evidence="16">The sequence shown here is derived from an EMBL/GenBank/DDBJ whole genome shotgun (WGS) entry which is preliminary data.</text>
</comment>
<dbReference type="GO" id="GO:0005576">
    <property type="term" value="C:extracellular region"/>
    <property type="evidence" value="ECO:0007669"/>
    <property type="project" value="UniProtKB-SubCell"/>
</dbReference>